<comment type="similarity">
    <text evidence="8">Belongs to the MurJ/MviN family.</text>
</comment>
<keyword evidence="11" id="KW-1185">Reference proteome</keyword>
<feature type="transmembrane region" description="Helical" evidence="9">
    <location>
        <begin position="298"/>
        <end position="320"/>
    </location>
</feature>
<evidence type="ECO:0000256" key="8">
    <source>
        <dbReference type="PIRNR" id="PIRNR002869"/>
    </source>
</evidence>
<comment type="subcellular location">
    <subcellularLocation>
        <location evidence="1">Cell membrane</location>
        <topology evidence="1">Multi-pass membrane protein</topology>
    </subcellularLocation>
</comment>
<evidence type="ECO:0000256" key="3">
    <source>
        <dbReference type="ARBA" id="ARBA00022692"/>
    </source>
</evidence>
<reference evidence="11" key="1">
    <citation type="journal article" date="2019" name="Int. J. Syst. Evol. Microbiol.">
        <title>The Global Catalogue of Microorganisms (GCM) 10K type strain sequencing project: providing services to taxonomists for standard genome sequencing and annotation.</title>
        <authorList>
            <consortium name="The Broad Institute Genomics Platform"/>
            <consortium name="The Broad Institute Genome Sequencing Center for Infectious Disease"/>
            <person name="Wu L."/>
            <person name="Ma J."/>
        </authorList>
    </citation>
    <scope>NUCLEOTIDE SEQUENCE [LARGE SCALE GENOMIC DNA]</scope>
    <source>
        <strain evidence="11">KCTC 3913</strain>
    </source>
</reference>
<dbReference type="Proteomes" id="UP001597506">
    <property type="component" value="Unassembled WGS sequence"/>
</dbReference>
<dbReference type="InterPro" id="IPR051050">
    <property type="entry name" value="Lipid_II_flippase_MurJ/MviN"/>
</dbReference>
<keyword evidence="7 8" id="KW-0472">Membrane</keyword>
<evidence type="ECO:0000313" key="10">
    <source>
        <dbReference type="EMBL" id="MFD2683114.1"/>
    </source>
</evidence>
<feature type="transmembrane region" description="Helical" evidence="9">
    <location>
        <begin position="433"/>
        <end position="454"/>
    </location>
</feature>
<feature type="transmembrane region" description="Helical" evidence="9">
    <location>
        <begin position="263"/>
        <end position="286"/>
    </location>
</feature>
<feature type="transmembrane region" description="Helical" evidence="9">
    <location>
        <begin position="399"/>
        <end position="421"/>
    </location>
</feature>
<dbReference type="PANTHER" id="PTHR47019:SF1">
    <property type="entry name" value="LIPID II FLIPPASE MURJ"/>
    <property type="match status" value="1"/>
</dbReference>
<evidence type="ECO:0000256" key="4">
    <source>
        <dbReference type="ARBA" id="ARBA00022960"/>
    </source>
</evidence>
<evidence type="ECO:0000256" key="1">
    <source>
        <dbReference type="ARBA" id="ARBA00004651"/>
    </source>
</evidence>
<dbReference type="InterPro" id="IPR004268">
    <property type="entry name" value="MurJ"/>
</dbReference>
<feature type="transmembrane region" description="Helical" evidence="9">
    <location>
        <begin position="466"/>
        <end position="488"/>
    </location>
</feature>
<evidence type="ECO:0000313" key="11">
    <source>
        <dbReference type="Proteomes" id="UP001597506"/>
    </source>
</evidence>
<keyword evidence="2 8" id="KW-1003">Cell membrane</keyword>
<proteinExistence type="inferred from homology"/>
<comment type="caution">
    <text evidence="10">The sequence shown here is derived from an EMBL/GenBank/DDBJ whole genome shotgun (WGS) entry which is preliminary data.</text>
</comment>
<dbReference type="CDD" id="cd13123">
    <property type="entry name" value="MATE_MurJ_like"/>
    <property type="match status" value="1"/>
</dbReference>
<keyword evidence="5 8" id="KW-0573">Peptidoglycan synthesis</keyword>
<dbReference type="PRINTS" id="PR01806">
    <property type="entry name" value="VIRFACTRMVIN"/>
</dbReference>
<protein>
    <recommendedName>
        <fullName evidence="8">Lipid II flippase</fullName>
    </recommendedName>
</protein>
<evidence type="ECO:0000256" key="5">
    <source>
        <dbReference type="ARBA" id="ARBA00022984"/>
    </source>
</evidence>
<dbReference type="Pfam" id="PF03023">
    <property type="entry name" value="MurJ"/>
    <property type="match status" value="1"/>
</dbReference>
<name>A0ABW5RXA0_9BACI</name>
<feature type="transmembrane region" description="Helical" evidence="9">
    <location>
        <begin position="40"/>
        <end position="64"/>
    </location>
</feature>
<evidence type="ECO:0000256" key="2">
    <source>
        <dbReference type="ARBA" id="ARBA00022475"/>
    </source>
</evidence>
<gene>
    <name evidence="10" type="primary">murJ</name>
    <name evidence="10" type="ORF">ACFSUL_20485</name>
</gene>
<keyword evidence="4 8" id="KW-0133">Cell shape</keyword>
<feature type="transmembrane region" description="Helical" evidence="9">
    <location>
        <begin position="128"/>
        <end position="147"/>
    </location>
</feature>
<feature type="transmembrane region" description="Helical" evidence="9">
    <location>
        <begin position="340"/>
        <end position="362"/>
    </location>
</feature>
<dbReference type="EMBL" id="JBHUMF010000035">
    <property type="protein sequence ID" value="MFD2683114.1"/>
    <property type="molecule type" value="Genomic_DNA"/>
</dbReference>
<organism evidence="10 11">
    <name type="scientific">Bacillus seohaeanensis</name>
    <dbReference type="NCBI Taxonomy" id="284580"/>
    <lineage>
        <taxon>Bacteria</taxon>
        <taxon>Bacillati</taxon>
        <taxon>Bacillota</taxon>
        <taxon>Bacilli</taxon>
        <taxon>Bacillales</taxon>
        <taxon>Bacillaceae</taxon>
        <taxon>Bacillus</taxon>
    </lineage>
</organism>
<evidence type="ECO:0000256" key="9">
    <source>
        <dbReference type="SAM" id="Phobius"/>
    </source>
</evidence>
<accession>A0ABW5RXA0</accession>
<feature type="transmembrane region" description="Helical" evidence="9">
    <location>
        <begin position="184"/>
        <end position="203"/>
    </location>
</feature>
<feature type="transmembrane region" description="Helical" evidence="9">
    <location>
        <begin position="159"/>
        <end position="178"/>
    </location>
</feature>
<dbReference type="RefSeq" id="WP_377938120.1">
    <property type="nucleotide sequence ID" value="NZ_JBHUMF010000035.1"/>
</dbReference>
<feature type="transmembrane region" description="Helical" evidence="9">
    <location>
        <begin position="223"/>
        <end position="243"/>
    </location>
</feature>
<evidence type="ECO:0000256" key="6">
    <source>
        <dbReference type="ARBA" id="ARBA00022989"/>
    </source>
</evidence>
<feature type="transmembrane region" description="Helical" evidence="9">
    <location>
        <begin position="85"/>
        <end position="108"/>
    </location>
</feature>
<comment type="function">
    <text evidence="8">Involved in peptidoglycan biosynthesis. Transports lipid-linked peptidoglycan precursors from the inner to the outer leaflet of the cytoplasmic membrane.</text>
</comment>
<dbReference type="PANTHER" id="PTHR47019">
    <property type="entry name" value="LIPID II FLIPPASE MURJ"/>
    <property type="match status" value="1"/>
</dbReference>
<evidence type="ECO:0000256" key="7">
    <source>
        <dbReference type="ARBA" id="ARBA00023136"/>
    </source>
</evidence>
<keyword evidence="8" id="KW-0961">Cell wall biogenesis/degradation</keyword>
<feature type="transmembrane region" description="Helical" evidence="9">
    <location>
        <begin position="374"/>
        <end position="393"/>
    </location>
</feature>
<keyword evidence="6 9" id="KW-1133">Transmembrane helix</keyword>
<keyword evidence="3 9" id="KW-0812">Transmembrane</keyword>
<sequence>MSLKKAALWITLLAIVLKLSGFLRESIIARQFGANEYTDGYLLAFSFITLVVAMISGGFNNVFLPLYIQRMKENPEETEQSANGILNFTVLLFLGITAVGYFLVPYFVPFIFGNMTLETEEIAVSITQFFFLFISAIALNGILDSYLQGRRTYVPAQISKLLSTLMGAVFALLFSQYWGIHSLAYGFIFGTLLGICVQFYYLIKKGYRWRPTLKINKEFRKAFIILLIPSLLNAVVGQVNMFVNKAFASDTIQGAVTYLNNASLLVSIPHTIYGTTIATIIFTLLSERVDNKKRFQETVFMGMQISLVTLMPIAAGLFLVGQEAISFVFERGKFTEADTYNTYLALMFYLPIIITQGLQYIVSKSMYAQGKTAIVFRISVTTIVLNIFLNWLLVKPFGYPGLALSSAFVSLYYLTMTIIFVYKDFPVAERIKLLKLIVKVLIPTFIMVVPIYLLKTFIPISKLYSLWQLAIIIPIGVVLYLIGLFIFYREAFNELFKVIKSKAKKAK</sequence>
<dbReference type="PIRSF" id="PIRSF002869">
    <property type="entry name" value="MviN"/>
    <property type="match status" value="1"/>
</dbReference>
<keyword evidence="8" id="KW-0813">Transport</keyword>